<reference evidence="1 2" key="1">
    <citation type="submission" date="2016-05" db="EMBL/GenBank/DDBJ databases">
        <authorList>
            <person name="Lavstsen T."/>
            <person name="Jespersen J.S."/>
        </authorList>
    </citation>
    <scope>NUCLEOTIDE SEQUENCE [LARGE SCALE GENOMIC DNA]</scope>
    <source>
        <strain evidence="1 2">B7-9</strain>
    </source>
</reference>
<gene>
    <name evidence="1" type="ORF">A9Q02_05955</name>
</gene>
<dbReference type="AlphaFoldDB" id="A0A2H3KNP0"/>
<dbReference type="EMBL" id="LYXE01000182">
    <property type="protein sequence ID" value="PDV96766.1"/>
    <property type="molecule type" value="Genomic_DNA"/>
</dbReference>
<organism evidence="1 2">
    <name type="scientific">Candidatus Chloroploca asiatica</name>
    <dbReference type="NCBI Taxonomy" id="1506545"/>
    <lineage>
        <taxon>Bacteria</taxon>
        <taxon>Bacillati</taxon>
        <taxon>Chloroflexota</taxon>
        <taxon>Chloroflexia</taxon>
        <taxon>Chloroflexales</taxon>
        <taxon>Chloroflexineae</taxon>
        <taxon>Oscillochloridaceae</taxon>
        <taxon>Candidatus Chloroploca</taxon>
    </lineage>
</organism>
<evidence type="ECO:0000313" key="2">
    <source>
        <dbReference type="Proteomes" id="UP000220922"/>
    </source>
</evidence>
<evidence type="ECO:0000313" key="1">
    <source>
        <dbReference type="EMBL" id="PDV96766.1"/>
    </source>
</evidence>
<dbReference type="OrthoDB" id="154520at2"/>
<proteinExistence type="predicted"/>
<name>A0A2H3KNP0_9CHLR</name>
<sequence>MNKELPNWALRAATAEDWDFAQAAHRHGHMHITWPPAQALRTWAKQQGWATPFFGFEEAFIATMLESNEHFALAMAKSGLEISIPRQDYALSDEYIRELDALYEERSSMGYPNNWGILVEKLRAIRRAVEAGVVVHIDGEQPMVNWQHFYQWAHGRYHMLEDGYDKWIGDDA</sequence>
<keyword evidence="2" id="KW-1185">Reference proteome</keyword>
<accession>A0A2H3KNP0</accession>
<comment type="caution">
    <text evidence="1">The sequence shown here is derived from an EMBL/GenBank/DDBJ whole genome shotgun (WGS) entry which is preliminary data.</text>
</comment>
<dbReference type="RefSeq" id="WP_097655153.1">
    <property type="nucleotide sequence ID" value="NZ_LYXE01000182.1"/>
</dbReference>
<protein>
    <submittedName>
        <fullName evidence="1">Uncharacterized protein</fullName>
    </submittedName>
</protein>
<dbReference type="Proteomes" id="UP000220922">
    <property type="component" value="Unassembled WGS sequence"/>
</dbReference>